<keyword evidence="4" id="KW-0472">Membrane</keyword>
<feature type="repeat" description="ANK" evidence="3">
    <location>
        <begin position="264"/>
        <end position="296"/>
    </location>
</feature>
<keyword evidence="6" id="KW-1185">Reference proteome</keyword>
<dbReference type="Gene3D" id="1.25.40.20">
    <property type="entry name" value="Ankyrin repeat-containing domain"/>
    <property type="match status" value="2"/>
</dbReference>
<dbReference type="PRINTS" id="PR01415">
    <property type="entry name" value="ANKYRIN"/>
</dbReference>
<dbReference type="PROSITE" id="PS50088">
    <property type="entry name" value="ANK_REPEAT"/>
    <property type="match status" value="4"/>
</dbReference>
<evidence type="ECO:0000256" key="2">
    <source>
        <dbReference type="ARBA" id="ARBA00023043"/>
    </source>
</evidence>
<feature type="transmembrane region" description="Helical" evidence="4">
    <location>
        <begin position="320"/>
        <end position="347"/>
    </location>
</feature>
<feature type="repeat" description="ANK" evidence="3">
    <location>
        <begin position="104"/>
        <end position="136"/>
    </location>
</feature>
<organism evidence="5 6">
    <name type="scientific">Reticulomyxa filosa</name>
    <dbReference type="NCBI Taxonomy" id="46433"/>
    <lineage>
        <taxon>Eukaryota</taxon>
        <taxon>Sar</taxon>
        <taxon>Rhizaria</taxon>
        <taxon>Retaria</taxon>
        <taxon>Foraminifera</taxon>
        <taxon>Monothalamids</taxon>
        <taxon>Reticulomyxidae</taxon>
        <taxon>Reticulomyxa</taxon>
    </lineage>
</organism>
<keyword evidence="1" id="KW-0677">Repeat</keyword>
<feature type="repeat" description="ANK" evidence="3">
    <location>
        <begin position="137"/>
        <end position="169"/>
    </location>
</feature>
<dbReference type="InterPro" id="IPR036770">
    <property type="entry name" value="Ankyrin_rpt-contain_sf"/>
</dbReference>
<feature type="repeat" description="ANK" evidence="3">
    <location>
        <begin position="230"/>
        <end position="252"/>
    </location>
</feature>
<accession>X6M9L5</accession>
<dbReference type="PANTHER" id="PTHR24171:SF9">
    <property type="entry name" value="ANKYRIN REPEAT DOMAIN-CONTAINING PROTEIN 39"/>
    <property type="match status" value="1"/>
</dbReference>
<dbReference type="Proteomes" id="UP000023152">
    <property type="component" value="Unassembled WGS sequence"/>
</dbReference>
<name>X6M9L5_RETFI</name>
<evidence type="ECO:0000256" key="1">
    <source>
        <dbReference type="ARBA" id="ARBA00022737"/>
    </source>
</evidence>
<evidence type="ECO:0000256" key="4">
    <source>
        <dbReference type="SAM" id="Phobius"/>
    </source>
</evidence>
<evidence type="ECO:0000313" key="6">
    <source>
        <dbReference type="Proteomes" id="UP000023152"/>
    </source>
</evidence>
<evidence type="ECO:0000256" key="3">
    <source>
        <dbReference type="PROSITE-ProRule" id="PRU00023"/>
    </source>
</evidence>
<dbReference type="EMBL" id="ASPP01023525">
    <property type="protein sequence ID" value="ETO10326.1"/>
    <property type="molecule type" value="Genomic_DNA"/>
</dbReference>
<evidence type="ECO:0000313" key="5">
    <source>
        <dbReference type="EMBL" id="ETO10326.1"/>
    </source>
</evidence>
<proteinExistence type="predicted"/>
<dbReference type="SMART" id="SM00248">
    <property type="entry name" value="ANK"/>
    <property type="match status" value="6"/>
</dbReference>
<gene>
    <name evidence="5" type="ORF">RFI_27049</name>
</gene>
<dbReference type="AlphaFoldDB" id="X6M9L5"/>
<comment type="caution">
    <text evidence="5">The sequence shown here is derived from an EMBL/GenBank/DDBJ whole genome shotgun (WGS) entry which is preliminary data.</text>
</comment>
<reference evidence="5 6" key="1">
    <citation type="journal article" date="2013" name="Curr. Biol.">
        <title>The Genome of the Foraminiferan Reticulomyxa filosa.</title>
        <authorList>
            <person name="Glockner G."/>
            <person name="Hulsmann N."/>
            <person name="Schleicher M."/>
            <person name="Noegel A.A."/>
            <person name="Eichinger L."/>
            <person name="Gallinger C."/>
            <person name="Pawlowski J."/>
            <person name="Sierra R."/>
            <person name="Euteneuer U."/>
            <person name="Pillet L."/>
            <person name="Moustafa A."/>
            <person name="Platzer M."/>
            <person name="Groth M."/>
            <person name="Szafranski K."/>
            <person name="Schliwa M."/>
        </authorList>
    </citation>
    <scope>NUCLEOTIDE SEQUENCE [LARGE SCALE GENOMIC DNA]</scope>
</reference>
<keyword evidence="2 3" id="KW-0040">ANK repeat</keyword>
<dbReference type="OrthoDB" id="20872at2759"/>
<dbReference type="PANTHER" id="PTHR24171">
    <property type="entry name" value="ANKYRIN REPEAT DOMAIN-CONTAINING PROTEIN 39-RELATED"/>
    <property type="match status" value="1"/>
</dbReference>
<dbReference type="SUPFAM" id="SSF48403">
    <property type="entry name" value="Ankyrin repeat"/>
    <property type="match status" value="1"/>
</dbReference>
<dbReference type="InterPro" id="IPR002110">
    <property type="entry name" value="Ankyrin_rpt"/>
</dbReference>
<protein>
    <submittedName>
        <fullName evidence="5">Uncharacterized protein</fullName>
    </submittedName>
</protein>
<keyword evidence="4" id="KW-0812">Transmembrane</keyword>
<dbReference type="OMA" id="MSICANK"/>
<keyword evidence="4" id="KW-1133">Transmembrane helix</keyword>
<dbReference type="PROSITE" id="PS50297">
    <property type="entry name" value="ANK_REP_REGION"/>
    <property type="match status" value="3"/>
</dbReference>
<sequence length="355" mass="39619">MSAGFVPLTDAQVEAVGSKKPGSNVAQVRWLSNPFDVELCAACRQGDAKGVKQAIEKGANPNCHINNALGETIPMSICANKGYQEIASFLVKSGAHPNSTVGFDGSTPLHIASRANQIEMVTFLIDQGYEIDNANKLKRTPLMEASACGNVDMVKLLCGKGADIDKRDQQQKTALRFRSFFFFILPPAFKKKKKKFIMYYYPKKKVPFFLKKIVLVELGADVDVSGGFANGVTILHCAAAQGDVEFVKFLVEIKGANVFSGDDNGKTPLDYAILKQKDDVVSYLRSLLTNINNNNNNSVFFFFIIINPPFVQSFYNSQLYYVHTLCVLWMLFWSFNCLLVIFTVLFFKLKKKEKY</sequence>
<dbReference type="Pfam" id="PF12796">
    <property type="entry name" value="Ank_2"/>
    <property type="match status" value="2"/>
</dbReference>